<reference evidence="7" key="1">
    <citation type="submission" date="2018-03" db="EMBL/GenBank/DDBJ databases">
        <title>A comparative analysis of the Nautiliaceae.</title>
        <authorList>
            <person name="Grosche A."/>
            <person name="Smedile F."/>
            <person name="Vetriani C."/>
        </authorList>
    </citation>
    <scope>NUCLEOTIDE SEQUENCE [LARGE SCALE GENOMIC DNA]</scope>
    <source>
        <strain evidence="7">TB6</strain>
    </source>
</reference>
<reference evidence="4" key="3">
    <citation type="submission" date="2019-06" db="EMBL/GenBank/DDBJ databases">
        <title>A comparative analysis of the Nautiliaceae.</title>
        <authorList>
            <person name="Grosche A."/>
            <person name="Smedile F."/>
            <person name="Vetriani C."/>
        </authorList>
    </citation>
    <scope>NUCLEOTIDE SEQUENCE</scope>
    <source>
        <strain evidence="4">TB6</strain>
    </source>
</reference>
<dbReference type="PANTHER" id="PTHR43167:SF1">
    <property type="entry name" value="PUTATIVE (AFU_ORTHOLOGUE AFUA_6G01830)-RELATED"/>
    <property type="match status" value="1"/>
</dbReference>
<dbReference type="InterPro" id="IPR029063">
    <property type="entry name" value="SAM-dependent_MTases_sf"/>
</dbReference>
<dbReference type="AlphaFoldDB" id="A0AAJ4RBG9"/>
<evidence type="ECO:0000256" key="3">
    <source>
        <dbReference type="ARBA" id="ARBA00022691"/>
    </source>
</evidence>
<name>A0AAJ4RBG9_9BACT</name>
<evidence type="ECO:0000256" key="2">
    <source>
        <dbReference type="ARBA" id="ARBA00022679"/>
    </source>
</evidence>
<evidence type="ECO:0000313" key="5">
    <source>
        <dbReference type="EMBL" id="ROR39030.1"/>
    </source>
</evidence>
<reference evidence="5 6" key="2">
    <citation type="submission" date="2018-11" db="EMBL/GenBank/DDBJ databases">
        <title>Genomic Encyclopedia of Type Strains, Phase IV (KMG-IV): sequencing the most valuable type-strain genomes for metagenomic binning, comparative biology and taxonomic classification.</title>
        <authorList>
            <person name="Goeker M."/>
        </authorList>
    </citation>
    <scope>NUCLEOTIDE SEQUENCE [LARGE SCALE GENOMIC DNA]</scope>
    <source>
        <strain evidence="5 6">DSM 27783</strain>
    </source>
</reference>
<keyword evidence="1 4" id="KW-0489">Methyltransferase</keyword>
<dbReference type="GO" id="GO:0032259">
    <property type="term" value="P:methylation"/>
    <property type="evidence" value="ECO:0007669"/>
    <property type="project" value="UniProtKB-KW"/>
</dbReference>
<keyword evidence="3" id="KW-0949">S-adenosyl-L-methionine</keyword>
<dbReference type="Pfam" id="PF01596">
    <property type="entry name" value="Methyltransf_3"/>
    <property type="match status" value="1"/>
</dbReference>
<accession>A0AAJ4RBG9</accession>
<dbReference type="Gene3D" id="3.40.50.150">
    <property type="entry name" value="Vaccinia Virus protein VP39"/>
    <property type="match status" value="1"/>
</dbReference>
<organism evidence="5 6">
    <name type="scientific">Caminibacter pacificus</name>
    <dbReference type="NCBI Taxonomy" id="1424653"/>
    <lineage>
        <taxon>Bacteria</taxon>
        <taxon>Pseudomonadati</taxon>
        <taxon>Campylobacterota</taxon>
        <taxon>Epsilonproteobacteria</taxon>
        <taxon>Nautiliales</taxon>
        <taxon>Nautiliaceae</taxon>
        <taxon>Caminibacter</taxon>
    </lineage>
</organism>
<sequence length="192" mass="21820">MSNEYVKEPRALKNIVADTKKIGFDMCGEKDVGVLLRVLGASKSGEFLELGTGTGLSTAWILDGMDENSHLITVDNDEKLLSIAKKHLGHYKNVEFVCDDGNAFLERLKKENKNFDFIFADTWAGKYEMLEDTLEMLNEKAFYIIDDMLPQSNWPEGHEKKVEKLIDYLHNREDLEIVNLGWSSGVIVCVKK</sequence>
<dbReference type="RefSeq" id="WP_123352909.1">
    <property type="nucleotide sequence ID" value="NZ_CP027432.2"/>
</dbReference>
<keyword evidence="2" id="KW-0808">Transferase</keyword>
<dbReference type="EMBL" id="RJVK01000004">
    <property type="protein sequence ID" value="ROR39030.1"/>
    <property type="molecule type" value="Genomic_DNA"/>
</dbReference>
<keyword evidence="7" id="KW-1185">Reference proteome</keyword>
<dbReference type="Proteomes" id="UP000298805">
    <property type="component" value="Chromosome"/>
</dbReference>
<proteinExistence type="predicted"/>
<evidence type="ECO:0000313" key="6">
    <source>
        <dbReference type="Proteomes" id="UP000272781"/>
    </source>
</evidence>
<protein>
    <submittedName>
        <fullName evidence="4">Methyltransferase domain-containing protein</fullName>
    </submittedName>
    <submittedName>
        <fullName evidence="5">O-methyltransferase YrrM</fullName>
    </submittedName>
</protein>
<dbReference type="PANTHER" id="PTHR43167">
    <property type="entry name" value="PUTATIVE (AFU_ORTHOLOGUE AFUA_6G01830)-RELATED"/>
    <property type="match status" value="1"/>
</dbReference>
<evidence type="ECO:0000256" key="1">
    <source>
        <dbReference type="ARBA" id="ARBA00022603"/>
    </source>
</evidence>
<evidence type="ECO:0000313" key="4">
    <source>
        <dbReference type="EMBL" id="QCI29151.1"/>
    </source>
</evidence>
<dbReference type="InterPro" id="IPR002935">
    <property type="entry name" value="SAM_O-MeTrfase"/>
</dbReference>
<evidence type="ECO:0000313" key="7">
    <source>
        <dbReference type="Proteomes" id="UP000298805"/>
    </source>
</evidence>
<dbReference type="GO" id="GO:0008171">
    <property type="term" value="F:O-methyltransferase activity"/>
    <property type="evidence" value="ECO:0007669"/>
    <property type="project" value="InterPro"/>
</dbReference>
<dbReference type="EMBL" id="CP027432">
    <property type="protein sequence ID" value="QCI29151.1"/>
    <property type="molecule type" value="Genomic_DNA"/>
</dbReference>
<dbReference type="SUPFAM" id="SSF53335">
    <property type="entry name" value="S-adenosyl-L-methionine-dependent methyltransferases"/>
    <property type="match status" value="1"/>
</dbReference>
<gene>
    <name evidence="4" type="ORF">C6V80_09335</name>
    <name evidence="5" type="ORF">EDC58_1521</name>
</gene>
<dbReference type="Proteomes" id="UP000272781">
    <property type="component" value="Unassembled WGS sequence"/>
</dbReference>
<dbReference type="CDD" id="cd02440">
    <property type="entry name" value="AdoMet_MTases"/>
    <property type="match status" value="1"/>
</dbReference>